<keyword evidence="3" id="KW-1185">Reference proteome</keyword>
<gene>
    <name evidence="2" type="ORF">SAMN05661044_01914</name>
</gene>
<dbReference type="STRING" id="407022.SAMN05661044_01914"/>
<organism evidence="2 3">
    <name type="scientific">Olivibacter domesticus</name>
    <name type="common">Pseudosphingobacterium domesticum</name>
    <dbReference type="NCBI Taxonomy" id="407022"/>
    <lineage>
        <taxon>Bacteria</taxon>
        <taxon>Pseudomonadati</taxon>
        <taxon>Bacteroidota</taxon>
        <taxon>Sphingobacteriia</taxon>
        <taxon>Sphingobacteriales</taxon>
        <taxon>Sphingobacteriaceae</taxon>
        <taxon>Olivibacter</taxon>
    </lineage>
</organism>
<dbReference type="AlphaFoldDB" id="A0A1H7M9M4"/>
<evidence type="ECO:0000256" key="1">
    <source>
        <dbReference type="SAM" id="SignalP"/>
    </source>
</evidence>
<dbReference type="RefSeq" id="WP_139202241.1">
    <property type="nucleotide sequence ID" value="NZ_FOAF01000001.1"/>
</dbReference>
<evidence type="ECO:0008006" key="4">
    <source>
        <dbReference type="Google" id="ProtNLM"/>
    </source>
</evidence>
<evidence type="ECO:0000313" key="3">
    <source>
        <dbReference type="Proteomes" id="UP000199421"/>
    </source>
</evidence>
<keyword evidence="1" id="KW-0732">Signal</keyword>
<dbReference type="Proteomes" id="UP000199421">
    <property type="component" value="Unassembled WGS sequence"/>
</dbReference>
<name>A0A1H7M9M4_OLID1</name>
<dbReference type="PROSITE" id="PS51257">
    <property type="entry name" value="PROKAR_LIPOPROTEIN"/>
    <property type="match status" value="1"/>
</dbReference>
<sequence>MKKFLITCFIAVNILALGACSDKDDPEPGMETKTAKFTITAEGVGENELADFTFVGSTGTQENSIWKVDGNVRTNEPLVDFDAASFPTKKTYVIESNMPIVTCSASISCLNFDNIPIKISYKAEVNGKVVKEESQTISGEGGKYSIQYQY</sequence>
<feature type="signal peptide" evidence="1">
    <location>
        <begin position="1"/>
        <end position="19"/>
    </location>
</feature>
<protein>
    <recommendedName>
        <fullName evidence="4">Lipocalin-like domain-containing protein</fullName>
    </recommendedName>
</protein>
<accession>A0A1H7M9M4</accession>
<dbReference type="OrthoDB" id="672807at2"/>
<reference evidence="3" key="1">
    <citation type="submission" date="2016-10" db="EMBL/GenBank/DDBJ databases">
        <authorList>
            <person name="Varghese N."/>
            <person name="Submissions S."/>
        </authorList>
    </citation>
    <scope>NUCLEOTIDE SEQUENCE [LARGE SCALE GENOMIC DNA]</scope>
    <source>
        <strain evidence="3">DSM 18733</strain>
    </source>
</reference>
<dbReference type="EMBL" id="FOAF01000001">
    <property type="protein sequence ID" value="SEL07779.1"/>
    <property type="molecule type" value="Genomic_DNA"/>
</dbReference>
<evidence type="ECO:0000313" key="2">
    <source>
        <dbReference type="EMBL" id="SEL07779.1"/>
    </source>
</evidence>
<proteinExistence type="predicted"/>
<feature type="chain" id="PRO_5011434283" description="Lipocalin-like domain-containing protein" evidence="1">
    <location>
        <begin position="20"/>
        <end position="150"/>
    </location>
</feature>